<dbReference type="Gene3D" id="3.30.530.20">
    <property type="match status" value="1"/>
</dbReference>
<dbReference type="Proteomes" id="UP001596298">
    <property type="component" value="Unassembled WGS sequence"/>
</dbReference>
<dbReference type="Pfam" id="PF06240">
    <property type="entry name" value="COXG"/>
    <property type="match status" value="1"/>
</dbReference>
<dbReference type="PANTHER" id="PTHR38588">
    <property type="entry name" value="BLL0334 PROTEIN"/>
    <property type="match status" value="1"/>
</dbReference>
<organism evidence="1 2">
    <name type="scientific">Flexivirga alba</name>
    <dbReference type="NCBI Taxonomy" id="702742"/>
    <lineage>
        <taxon>Bacteria</taxon>
        <taxon>Bacillati</taxon>
        <taxon>Actinomycetota</taxon>
        <taxon>Actinomycetes</taxon>
        <taxon>Micrococcales</taxon>
        <taxon>Dermacoccaceae</taxon>
        <taxon>Flexivirga</taxon>
    </lineage>
</organism>
<dbReference type="RefSeq" id="WP_382399515.1">
    <property type="nucleotide sequence ID" value="NZ_JBHSWH010000001.1"/>
</dbReference>
<dbReference type="InterPro" id="IPR023393">
    <property type="entry name" value="START-like_dom_sf"/>
</dbReference>
<reference evidence="2" key="1">
    <citation type="journal article" date="2019" name="Int. J. Syst. Evol. Microbiol.">
        <title>The Global Catalogue of Microorganisms (GCM) 10K type strain sequencing project: providing services to taxonomists for standard genome sequencing and annotation.</title>
        <authorList>
            <consortium name="The Broad Institute Genomics Platform"/>
            <consortium name="The Broad Institute Genome Sequencing Center for Infectious Disease"/>
            <person name="Wu L."/>
            <person name="Ma J."/>
        </authorList>
    </citation>
    <scope>NUCLEOTIDE SEQUENCE [LARGE SCALE GENOMIC DNA]</scope>
    <source>
        <strain evidence="2">CCUG 58127</strain>
    </source>
</reference>
<proteinExistence type="predicted"/>
<sequence>MIEVKERVVVDGRPQRVWEIVSDPQAVASCIGGCQLGEQHDDGSYDATIGVKFGGIRVKFRTKVDLEVDHSTMTGQLRITGADQQGATRVGGSANFEVRATDPDRSAVEFNGALDINGKLATLIASGASVVVGRMTREFTECLSTKLALSTVPAQPAVLAPATGSAVFTDTAPTVATQADCRPHLTFMARVRQAWTKLVDRLRGTKGQH</sequence>
<dbReference type="SUPFAM" id="SSF55961">
    <property type="entry name" value="Bet v1-like"/>
    <property type="match status" value="1"/>
</dbReference>
<dbReference type="PANTHER" id="PTHR38588:SF1">
    <property type="entry name" value="BLL0334 PROTEIN"/>
    <property type="match status" value="1"/>
</dbReference>
<keyword evidence="2" id="KW-1185">Reference proteome</keyword>
<evidence type="ECO:0000313" key="1">
    <source>
        <dbReference type="EMBL" id="MFC6704882.1"/>
    </source>
</evidence>
<dbReference type="EMBL" id="JBHSWH010000001">
    <property type="protein sequence ID" value="MFC6704882.1"/>
    <property type="molecule type" value="Genomic_DNA"/>
</dbReference>
<dbReference type="InterPro" id="IPR010419">
    <property type="entry name" value="CO_DH_gsu"/>
</dbReference>
<name>A0ABW2ADQ1_9MICO</name>
<comment type="caution">
    <text evidence="1">The sequence shown here is derived from an EMBL/GenBank/DDBJ whole genome shotgun (WGS) entry which is preliminary data.</text>
</comment>
<evidence type="ECO:0000313" key="2">
    <source>
        <dbReference type="Proteomes" id="UP001596298"/>
    </source>
</evidence>
<accession>A0ABW2ADQ1</accession>
<protein>
    <submittedName>
        <fullName evidence="1">CoxG family protein</fullName>
    </submittedName>
</protein>
<gene>
    <name evidence="1" type="ORF">ACFQDH_06270</name>
</gene>